<evidence type="ECO:0000313" key="1">
    <source>
        <dbReference type="EMBL" id="GAV08286.1"/>
    </source>
</evidence>
<dbReference type="AlphaFoldDB" id="A0A1D1W4V0"/>
<dbReference type="Proteomes" id="UP000186922">
    <property type="component" value="Unassembled WGS sequence"/>
</dbReference>
<proteinExistence type="predicted"/>
<dbReference type="EMBL" id="BDGG01000017">
    <property type="protein sequence ID" value="GAV08286.1"/>
    <property type="molecule type" value="Genomic_DNA"/>
</dbReference>
<accession>A0A1D1W4V0</accession>
<organism evidence="1 2">
    <name type="scientific">Ramazzottius varieornatus</name>
    <name type="common">Water bear</name>
    <name type="synonym">Tardigrade</name>
    <dbReference type="NCBI Taxonomy" id="947166"/>
    <lineage>
        <taxon>Eukaryota</taxon>
        <taxon>Metazoa</taxon>
        <taxon>Ecdysozoa</taxon>
        <taxon>Tardigrada</taxon>
        <taxon>Eutardigrada</taxon>
        <taxon>Parachela</taxon>
        <taxon>Hypsibioidea</taxon>
        <taxon>Ramazzottiidae</taxon>
        <taxon>Ramazzottius</taxon>
    </lineage>
</organism>
<sequence>MGRQCSDITGNVLASLIGIGINDRFWNGDYQVGCFRQEYGDVYVCKCNWNLCNGDLSIQSVLYGYLKHVDPFDMTPAMIENRERLKNISLSAADYHERLEQAISSAEFAAETHSAWVETQERKANETLHAPTNSQPHLKFVRLNILFSYQCGLIYLTTSSFR</sequence>
<comment type="caution">
    <text evidence="1">The sequence shown here is derived from an EMBL/GenBank/DDBJ whole genome shotgun (WGS) entry which is preliminary data.</text>
</comment>
<evidence type="ECO:0000313" key="2">
    <source>
        <dbReference type="Proteomes" id="UP000186922"/>
    </source>
</evidence>
<reference evidence="1 2" key="1">
    <citation type="journal article" date="2016" name="Nat. Commun.">
        <title>Extremotolerant tardigrade genome and improved radiotolerance of human cultured cells by tardigrade-unique protein.</title>
        <authorList>
            <person name="Hashimoto T."/>
            <person name="Horikawa D.D."/>
            <person name="Saito Y."/>
            <person name="Kuwahara H."/>
            <person name="Kozuka-Hata H."/>
            <person name="Shin-I T."/>
            <person name="Minakuchi Y."/>
            <person name="Ohishi K."/>
            <person name="Motoyama A."/>
            <person name="Aizu T."/>
            <person name="Enomoto A."/>
            <person name="Kondo K."/>
            <person name="Tanaka S."/>
            <person name="Hara Y."/>
            <person name="Koshikawa S."/>
            <person name="Sagara H."/>
            <person name="Miura T."/>
            <person name="Yokobori S."/>
            <person name="Miyagawa K."/>
            <person name="Suzuki Y."/>
            <person name="Kubo T."/>
            <person name="Oyama M."/>
            <person name="Kohara Y."/>
            <person name="Fujiyama A."/>
            <person name="Arakawa K."/>
            <person name="Katayama T."/>
            <person name="Toyoda A."/>
            <person name="Kunieda T."/>
        </authorList>
    </citation>
    <scope>NUCLEOTIDE SEQUENCE [LARGE SCALE GENOMIC DNA]</scope>
    <source>
        <strain evidence="1 2">YOKOZUNA-1</strain>
    </source>
</reference>
<protein>
    <submittedName>
        <fullName evidence="1">Uncharacterized protein</fullName>
    </submittedName>
</protein>
<name>A0A1D1W4V0_RAMVA</name>
<keyword evidence="2" id="KW-1185">Reference proteome</keyword>
<gene>
    <name evidence="1" type="primary">RvY_18002-1</name>
    <name evidence="1" type="synonym">RvY_18002.1</name>
    <name evidence="1" type="ORF">RvY_18002</name>
</gene>